<dbReference type="SMART" id="SM00387">
    <property type="entry name" value="HATPase_c"/>
    <property type="match status" value="1"/>
</dbReference>
<dbReference type="Pfam" id="PF01590">
    <property type="entry name" value="GAF"/>
    <property type="match status" value="1"/>
</dbReference>
<comment type="caution">
    <text evidence="10">The sequence shown here is derived from an EMBL/GenBank/DDBJ whole genome shotgun (WGS) entry which is preliminary data.</text>
</comment>
<dbReference type="SMART" id="SM00086">
    <property type="entry name" value="PAC"/>
    <property type="match status" value="1"/>
</dbReference>
<dbReference type="PROSITE" id="PS50109">
    <property type="entry name" value="HIS_KIN"/>
    <property type="match status" value="1"/>
</dbReference>
<evidence type="ECO:0000259" key="9">
    <source>
        <dbReference type="PROSITE" id="PS50113"/>
    </source>
</evidence>
<evidence type="ECO:0000256" key="1">
    <source>
        <dbReference type="ARBA" id="ARBA00000085"/>
    </source>
</evidence>
<dbReference type="InterPro" id="IPR029016">
    <property type="entry name" value="GAF-like_dom_sf"/>
</dbReference>
<dbReference type="InterPro" id="IPR004358">
    <property type="entry name" value="Sig_transdc_His_kin-like_C"/>
</dbReference>
<dbReference type="InterPro" id="IPR013767">
    <property type="entry name" value="PAS_fold"/>
</dbReference>
<keyword evidence="5" id="KW-0418">Kinase</keyword>
<dbReference type="InterPro" id="IPR005467">
    <property type="entry name" value="His_kinase_dom"/>
</dbReference>
<feature type="transmembrane region" description="Helical" evidence="6">
    <location>
        <begin position="193"/>
        <end position="211"/>
    </location>
</feature>
<feature type="transmembrane region" description="Helical" evidence="6">
    <location>
        <begin position="115"/>
        <end position="132"/>
    </location>
</feature>
<keyword evidence="6" id="KW-0812">Transmembrane</keyword>
<dbReference type="PROSITE" id="PS50113">
    <property type="entry name" value="PAC"/>
    <property type="match status" value="1"/>
</dbReference>
<dbReference type="InterPro" id="IPR035965">
    <property type="entry name" value="PAS-like_dom_sf"/>
</dbReference>
<feature type="domain" description="PAS" evidence="8">
    <location>
        <begin position="262"/>
        <end position="332"/>
    </location>
</feature>
<feature type="transmembrane region" description="Helical" evidence="6">
    <location>
        <begin position="152"/>
        <end position="172"/>
    </location>
</feature>
<gene>
    <name evidence="10" type="ORF">D7X96_07905</name>
</gene>
<keyword evidence="6" id="KW-0472">Membrane</keyword>
<evidence type="ECO:0000256" key="5">
    <source>
        <dbReference type="ARBA" id="ARBA00022777"/>
    </source>
</evidence>
<dbReference type="InterPro" id="IPR001610">
    <property type="entry name" value="PAC"/>
</dbReference>
<dbReference type="Proteomes" id="UP000282656">
    <property type="component" value="Unassembled WGS sequence"/>
</dbReference>
<dbReference type="Pfam" id="PF00989">
    <property type="entry name" value="PAS"/>
    <property type="match status" value="1"/>
</dbReference>
<organism evidence="10 11">
    <name type="scientific">Corallococcus interemptor</name>
    <dbReference type="NCBI Taxonomy" id="2316720"/>
    <lineage>
        <taxon>Bacteria</taxon>
        <taxon>Pseudomonadati</taxon>
        <taxon>Myxococcota</taxon>
        <taxon>Myxococcia</taxon>
        <taxon>Myxococcales</taxon>
        <taxon>Cystobacterineae</taxon>
        <taxon>Myxococcaceae</taxon>
        <taxon>Corallococcus</taxon>
    </lineage>
</organism>
<dbReference type="PRINTS" id="PR00344">
    <property type="entry name" value="BCTRLSENSOR"/>
</dbReference>
<keyword evidence="3" id="KW-0597">Phosphoprotein</keyword>
<reference evidence="11" key="1">
    <citation type="submission" date="2018-09" db="EMBL/GenBank/DDBJ databases">
        <authorList>
            <person name="Livingstone P.G."/>
            <person name="Whitworth D.E."/>
        </authorList>
    </citation>
    <scope>NUCLEOTIDE SEQUENCE [LARGE SCALE GENOMIC DNA]</scope>
    <source>
        <strain evidence="11">AB047A</strain>
    </source>
</reference>
<dbReference type="Gene3D" id="3.30.450.20">
    <property type="entry name" value="PAS domain"/>
    <property type="match status" value="1"/>
</dbReference>
<evidence type="ECO:0000256" key="6">
    <source>
        <dbReference type="SAM" id="Phobius"/>
    </source>
</evidence>
<dbReference type="GO" id="GO:0000155">
    <property type="term" value="F:phosphorelay sensor kinase activity"/>
    <property type="evidence" value="ECO:0007669"/>
    <property type="project" value="InterPro"/>
</dbReference>
<dbReference type="SMART" id="SM00065">
    <property type="entry name" value="GAF"/>
    <property type="match status" value="1"/>
</dbReference>
<dbReference type="SMART" id="SM00388">
    <property type="entry name" value="HisKA"/>
    <property type="match status" value="1"/>
</dbReference>
<dbReference type="Gene3D" id="3.30.450.40">
    <property type="match status" value="1"/>
</dbReference>
<dbReference type="InterPro" id="IPR000700">
    <property type="entry name" value="PAS-assoc_C"/>
</dbReference>
<dbReference type="InterPro" id="IPR003594">
    <property type="entry name" value="HATPase_dom"/>
</dbReference>
<evidence type="ECO:0000259" key="8">
    <source>
        <dbReference type="PROSITE" id="PS50112"/>
    </source>
</evidence>
<dbReference type="EMBL" id="RAWM01000014">
    <property type="protein sequence ID" value="RKH71647.1"/>
    <property type="molecule type" value="Genomic_DNA"/>
</dbReference>
<keyword evidence="11" id="KW-1185">Reference proteome</keyword>
<proteinExistence type="predicted"/>
<dbReference type="SUPFAM" id="SSF55781">
    <property type="entry name" value="GAF domain-like"/>
    <property type="match status" value="1"/>
</dbReference>
<name>A0A3A8QSX8_9BACT</name>
<dbReference type="Pfam" id="PF00512">
    <property type="entry name" value="HisKA"/>
    <property type="match status" value="1"/>
</dbReference>
<dbReference type="Pfam" id="PF02518">
    <property type="entry name" value="HATPase_c"/>
    <property type="match status" value="1"/>
</dbReference>
<evidence type="ECO:0000256" key="2">
    <source>
        <dbReference type="ARBA" id="ARBA00012438"/>
    </source>
</evidence>
<dbReference type="PANTHER" id="PTHR43047:SF72">
    <property type="entry name" value="OSMOSENSING HISTIDINE PROTEIN KINASE SLN1"/>
    <property type="match status" value="1"/>
</dbReference>
<dbReference type="GO" id="GO:0006355">
    <property type="term" value="P:regulation of DNA-templated transcription"/>
    <property type="evidence" value="ECO:0007669"/>
    <property type="project" value="InterPro"/>
</dbReference>
<dbReference type="InterPro" id="IPR000014">
    <property type="entry name" value="PAS"/>
</dbReference>
<dbReference type="AlphaFoldDB" id="A0A3A8QSX8"/>
<accession>A0A3A8QSX8</accession>
<dbReference type="InterPro" id="IPR036097">
    <property type="entry name" value="HisK_dim/P_sf"/>
</dbReference>
<feature type="transmembrane region" description="Helical" evidence="6">
    <location>
        <begin position="223"/>
        <end position="242"/>
    </location>
</feature>
<keyword evidence="6" id="KW-1133">Transmembrane helix</keyword>
<dbReference type="InterPro" id="IPR003018">
    <property type="entry name" value="GAF"/>
</dbReference>
<dbReference type="Gene3D" id="1.10.287.130">
    <property type="match status" value="1"/>
</dbReference>
<dbReference type="NCBIfam" id="TIGR00229">
    <property type="entry name" value="sensory_box"/>
    <property type="match status" value="1"/>
</dbReference>
<dbReference type="CDD" id="cd00082">
    <property type="entry name" value="HisKA"/>
    <property type="match status" value="1"/>
</dbReference>
<evidence type="ECO:0000313" key="10">
    <source>
        <dbReference type="EMBL" id="RKH71647.1"/>
    </source>
</evidence>
<dbReference type="InterPro" id="IPR003661">
    <property type="entry name" value="HisK_dim/P_dom"/>
</dbReference>
<dbReference type="EC" id="2.7.13.3" evidence="2"/>
<dbReference type="SUPFAM" id="SSF55785">
    <property type="entry name" value="PYP-like sensor domain (PAS domain)"/>
    <property type="match status" value="1"/>
</dbReference>
<dbReference type="InterPro" id="IPR036890">
    <property type="entry name" value="HATPase_C_sf"/>
</dbReference>
<dbReference type="Gene3D" id="3.30.565.10">
    <property type="entry name" value="Histidine kinase-like ATPase, C-terminal domain"/>
    <property type="match status" value="1"/>
</dbReference>
<dbReference type="CDD" id="cd00130">
    <property type="entry name" value="PAS"/>
    <property type="match status" value="1"/>
</dbReference>
<feature type="domain" description="PAC" evidence="9">
    <location>
        <begin position="336"/>
        <end position="388"/>
    </location>
</feature>
<dbReference type="SUPFAM" id="SSF47384">
    <property type="entry name" value="Homodimeric domain of signal transducing histidine kinase"/>
    <property type="match status" value="1"/>
</dbReference>
<keyword evidence="4" id="KW-0808">Transferase</keyword>
<feature type="domain" description="Histidine kinase" evidence="7">
    <location>
        <begin position="574"/>
        <end position="788"/>
    </location>
</feature>
<dbReference type="CDD" id="cd16922">
    <property type="entry name" value="HATPase_EvgS-ArcB-TorS-like"/>
    <property type="match status" value="1"/>
</dbReference>
<protein>
    <recommendedName>
        <fullName evidence="2">histidine kinase</fullName>
        <ecNumber evidence="2">2.7.13.3</ecNumber>
    </recommendedName>
</protein>
<dbReference type="GO" id="GO:0005886">
    <property type="term" value="C:plasma membrane"/>
    <property type="evidence" value="ECO:0007669"/>
    <property type="project" value="TreeGrafter"/>
</dbReference>
<evidence type="ECO:0000256" key="3">
    <source>
        <dbReference type="ARBA" id="ARBA00022553"/>
    </source>
</evidence>
<dbReference type="PROSITE" id="PS50112">
    <property type="entry name" value="PAS"/>
    <property type="match status" value="1"/>
</dbReference>
<comment type="catalytic activity">
    <reaction evidence="1">
        <text>ATP + protein L-histidine = ADP + protein N-phospho-L-histidine.</text>
        <dbReference type="EC" id="2.7.13.3"/>
    </reaction>
</comment>
<evidence type="ECO:0000259" key="7">
    <source>
        <dbReference type="PROSITE" id="PS50109"/>
    </source>
</evidence>
<evidence type="ECO:0000256" key="4">
    <source>
        <dbReference type="ARBA" id="ARBA00022679"/>
    </source>
</evidence>
<dbReference type="PANTHER" id="PTHR43047">
    <property type="entry name" value="TWO-COMPONENT HISTIDINE PROTEIN KINASE"/>
    <property type="match status" value="1"/>
</dbReference>
<dbReference type="GO" id="GO:0009927">
    <property type="term" value="F:histidine phosphotransfer kinase activity"/>
    <property type="evidence" value="ECO:0007669"/>
    <property type="project" value="TreeGrafter"/>
</dbReference>
<sequence length="798" mass="86354">MPVASVFAAGVGTLLLCVRALSLPQPALHDGGLPSPFDAWGLIAASGGLWLLRAAEVPGWRRGVGRGLAAAAGLLGLVGLVHRDVASGAWLLLTGLSLELLHVRTRRGWHPSRWLASCTVLLTAWNLIAGVYQEHPFRLTPLDALDETGRPLGLFVSLALLLLSVGILSVHPDRGLMRALSRDDLGGHSARRLVFAALLVVPAAGAVRLMGERLGLYETATGTAFFVLMTLIVFLGVSLWNADALSRLDSSRRRAEDVLRLSEERFRTSFEGAPTGMALVDLDGRFLHVNAALCGLVGYSREELLSRSFQDLTVPEDLPVDQRNAERMRNGEIDSFQREKHYVRKDGRRIAIILWGTVVRDARGRPVHFISQMQDITEREELELASRFLADVGPRLASSLASSTTLATVATLAVPTLADWCVVASLDSDGHIRRVESAAAEPRMARCLRKLGAAYWPEPFHQESITASVLSTGRAALLPEVKPELLEAAAVDARQKELLLQLAPRSAIVVPLRSRERNLGALVLATSGSGRRYGEHDLALAEELGRRAALALDNARLFERSEQASRMRDEVLRIVAHDLRAPLNVIQLSAGLLEKGLPPSNGNRRHLDALQKSVHRANRLIQDLLDVARLEGGALSVEREPLAVAPLVQEALEQHRALAEAKSLRLVARVPEDLPCVLADRERVLQILANLLGNASKFTPEGGCITLCVQPEAGHVRFQVSDTGPGIPPEDLPRIFERFWQAGPKRREGAGLGLAIVKGLVTAHGGKVDVESTPGEGSTFSFTLPVEEATGAQAGSYA</sequence>
<dbReference type="SMART" id="SM00091">
    <property type="entry name" value="PAS"/>
    <property type="match status" value="1"/>
</dbReference>
<dbReference type="SUPFAM" id="SSF55874">
    <property type="entry name" value="ATPase domain of HSP90 chaperone/DNA topoisomerase II/histidine kinase"/>
    <property type="match status" value="1"/>
</dbReference>
<evidence type="ECO:0000313" key="11">
    <source>
        <dbReference type="Proteomes" id="UP000282656"/>
    </source>
</evidence>
<dbReference type="FunFam" id="3.30.565.10:FF:000006">
    <property type="entry name" value="Sensor histidine kinase WalK"/>
    <property type="match status" value="1"/>
</dbReference>